<evidence type="ECO:0000256" key="2">
    <source>
        <dbReference type="ARBA" id="ARBA00022475"/>
    </source>
</evidence>
<evidence type="ECO:0000256" key="7">
    <source>
        <dbReference type="ARBA" id="ARBA00023136"/>
    </source>
</evidence>
<keyword evidence="5 9" id="KW-1133">Transmembrane helix</keyword>
<evidence type="ECO:0000256" key="10">
    <source>
        <dbReference type="SAM" id="Phobius"/>
    </source>
</evidence>
<keyword evidence="3 9" id="KW-0812">Transmembrane</keyword>
<dbReference type="Pfam" id="PF01595">
    <property type="entry name" value="CNNM"/>
    <property type="match status" value="1"/>
</dbReference>
<evidence type="ECO:0000313" key="14">
    <source>
        <dbReference type="Proteomes" id="UP000180246"/>
    </source>
</evidence>
<organism evidence="13 14">
    <name type="scientific">Massilia timonae</name>
    <dbReference type="NCBI Taxonomy" id="47229"/>
    <lineage>
        <taxon>Bacteria</taxon>
        <taxon>Pseudomonadati</taxon>
        <taxon>Pseudomonadota</taxon>
        <taxon>Betaproteobacteria</taxon>
        <taxon>Burkholderiales</taxon>
        <taxon>Oxalobacteraceae</taxon>
        <taxon>Telluria group</taxon>
        <taxon>Massilia</taxon>
    </lineage>
</organism>
<feature type="transmembrane region" description="Helical" evidence="10">
    <location>
        <begin position="59"/>
        <end position="82"/>
    </location>
</feature>
<proteinExistence type="predicted"/>
<evidence type="ECO:0000256" key="5">
    <source>
        <dbReference type="ARBA" id="ARBA00022989"/>
    </source>
</evidence>
<dbReference type="PANTHER" id="PTHR43099">
    <property type="entry name" value="UPF0053 PROTEIN YRKA"/>
    <property type="match status" value="1"/>
</dbReference>
<dbReference type="InterPro" id="IPR046342">
    <property type="entry name" value="CBS_dom_sf"/>
</dbReference>
<dbReference type="EMBL" id="JRYB01000001">
    <property type="protein sequence ID" value="OIJ40408.1"/>
    <property type="molecule type" value="Genomic_DNA"/>
</dbReference>
<evidence type="ECO:0000256" key="6">
    <source>
        <dbReference type="ARBA" id="ARBA00023122"/>
    </source>
</evidence>
<dbReference type="InterPro" id="IPR000644">
    <property type="entry name" value="CBS_dom"/>
</dbReference>
<evidence type="ECO:0000259" key="11">
    <source>
        <dbReference type="PROSITE" id="PS51371"/>
    </source>
</evidence>
<dbReference type="PROSITE" id="PS51846">
    <property type="entry name" value="CNNM"/>
    <property type="match status" value="1"/>
</dbReference>
<evidence type="ECO:0000313" key="13">
    <source>
        <dbReference type="EMBL" id="OIJ40408.1"/>
    </source>
</evidence>
<evidence type="ECO:0000256" key="8">
    <source>
        <dbReference type="PROSITE-ProRule" id="PRU00703"/>
    </source>
</evidence>
<dbReference type="GO" id="GO:0050660">
    <property type="term" value="F:flavin adenine dinucleotide binding"/>
    <property type="evidence" value="ECO:0007669"/>
    <property type="project" value="InterPro"/>
</dbReference>
<dbReference type="GO" id="GO:0005886">
    <property type="term" value="C:plasma membrane"/>
    <property type="evidence" value="ECO:0007669"/>
    <property type="project" value="UniProtKB-SubCell"/>
</dbReference>
<dbReference type="SMART" id="SM01091">
    <property type="entry name" value="CorC_HlyC"/>
    <property type="match status" value="1"/>
</dbReference>
<dbReference type="InterPro" id="IPR044751">
    <property type="entry name" value="Ion_transp-like_CBS"/>
</dbReference>
<keyword evidence="6 8" id="KW-0129">CBS domain</keyword>
<evidence type="ECO:0000256" key="9">
    <source>
        <dbReference type="PROSITE-ProRule" id="PRU01193"/>
    </source>
</evidence>
<dbReference type="Gene3D" id="3.10.580.10">
    <property type="entry name" value="CBS-domain"/>
    <property type="match status" value="1"/>
</dbReference>
<dbReference type="CDD" id="cd04590">
    <property type="entry name" value="CBS_pair_CorC_HlyC_assoc"/>
    <property type="match status" value="1"/>
</dbReference>
<dbReference type="AlphaFoldDB" id="A0A1S2N5Q9"/>
<dbReference type="InterPro" id="IPR036318">
    <property type="entry name" value="FAD-bd_PCMH-like_sf"/>
</dbReference>
<dbReference type="Proteomes" id="UP000180246">
    <property type="component" value="Unassembled WGS sequence"/>
</dbReference>
<dbReference type="InterPro" id="IPR005170">
    <property type="entry name" value="Transptr-assoc_dom"/>
</dbReference>
<evidence type="ECO:0000256" key="3">
    <source>
        <dbReference type="ARBA" id="ARBA00022692"/>
    </source>
</evidence>
<dbReference type="PANTHER" id="PTHR43099:SF5">
    <property type="entry name" value="HLYC_CORC FAMILY TRANSPORTER"/>
    <property type="match status" value="1"/>
</dbReference>
<dbReference type="Pfam" id="PF00571">
    <property type="entry name" value="CBS"/>
    <property type="match status" value="1"/>
</dbReference>
<accession>A0A1S2N5Q9</accession>
<dbReference type="InterPro" id="IPR016169">
    <property type="entry name" value="FAD-bd_PCMH_sub2"/>
</dbReference>
<name>A0A1S2N5Q9_9BURK</name>
<keyword evidence="4" id="KW-0677">Repeat</keyword>
<sequence>MNLFEHLAVLALLVLAAGFLSLTEIALAGARKIKLKLLAEAGDERAQKVMSLQAQSADFFAASQLGLNAIAILGGILGEGALRPFFLDWLSLFYSGPGRDNVAFALSFVFVTTLFVLFSDLMPKRLAMIAPEATAMAVIRPVLFVIRLFRPFSWALNKIANMLFRLFGVDMTREDRITFDEISAVVEAGAQAGVLQKQEQHFIENVFELESRTVTSTMTTRENVVFFDLTEPEESIRQKIANHSLSKFPVCDGVIDRVVGYVDTRDILVRLLSKQARFQLSELTIRTVLIIPDTLTLSEMLDRFRSSKETFAIVINEYAFVVGVITLSDIMVTVMGRWGSPLEADQQTLQRDDGSWLIDGSTPVADMKRVLDLQSLPEEERYETAAGFMMYMLRKVPKPTDSVEHEGMRFEVVDVDHYRIDQLLVKRLERADTSPLSVGSLTD</sequence>
<comment type="caution">
    <text evidence="13">The sequence shown here is derived from an EMBL/GenBank/DDBJ whole genome shotgun (WGS) entry which is preliminary data.</text>
</comment>
<feature type="domain" description="CBS" evidence="11">
    <location>
        <begin position="284"/>
        <end position="344"/>
    </location>
</feature>
<dbReference type="SUPFAM" id="SSF56176">
    <property type="entry name" value="FAD-binding/transporter-associated domain-like"/>
    <property type="match status" value="1"/>
</dbReference>
<dbReference type="PROSITE" id="PS51371">
    <property type="entry name" value="CBS"/>
    <property type="match status" value="2"/>
</dbReference>
<keyword evidence="2" id="KW-1003">Cell membrane</keyword>
<evidence type="ECO:0000256" key="1">
    <source>
        <dbReference type="ARBA" id="ARBA00004651"/>
    </source>
</evidence>
<comment type="subcellular location">
    <subcellularLocation>
        <location evidence="1">Cell membrane</location>
        <topology evidence="1">Multi-pass membrane protein</topology>
    </subcellularLocation>
</comment>
<dbReference type="Pfam" id="PF03471">
    <property type="entry name" value="CorC_HlyC"/>
    <property type="match status" value="1"/>
</dbReference>
<feature type="domain" description="CNNM transmembrane" evidence="12">
    <location>
        <begin position="1"/>
        <end position="199"/>
    </location>
</feature>
<dbReference type="RefSeq" id="WP_071363096.1">
    <property type="nucleotide sequence ID" value="NZ_CAUQYF010000023.1"/>
</dbReference>
<reference evidence="13 14" key="1">
    <citation type="submission" date="2014-10" db="EMBL/GenBank/DDBJ databases">
        <authorList>
            <person name="Seo M.-J."/>
            <person name="Seok Y.J."/>
            <person name="Cha I.-T."/>
        </authorList>
    </citation>
    <scope>NUCLEOTIDE SEQUENCE [LARGE SCALE GENOMIC DNA]</scope>
    <source>
        <strain evidence="13 14">NEU</strain>
    </source>
</reference>
<feature type="transmembrane region" description="Helical" evidence="10">
    <location>
        <begin position="102"/>
        <end position="122"/>
    </location>
</feature>
<evidence type="ECO:0000256" key="4">
    <source>
        <dbReference type="ARBA" id="ARBA00022737"/>
    </source>
</evidence>
<keyword evidence="7 9" id="KW-0472">Membrane</keyword>
<evidence type="ECO:0000259" key="12">
    <source>
        <dbReference type="PROSITE" id="PS51846"/>
    </source>
</evidence>
<dbReference type="SUPFAM" id="SSF54631">
    <property type="entry name" value="CBS-domain pair"/>
    <property type="match status" value="1"/>
</dbReference>
<gene>
    <name evidence="13" type="ORF">LO55_4426</name>
</gene>
<protein>
    <submittedName>
        <fullName evidence="13">CBS domain protein</fullName>
    </submittedName>
</protein>
<dbReference type="Gene3D" id="3.30.465.10">
    <property type="match status" value="1"/>
</dbReference>
<dbReference type="InterPro" id="IPR002550">
    <property type="entry name" value="CNNM"/>
</dbReference>
<feature type="domain" description="CBS" evidence="11">
    <location>
        <begin position="218"/>
        <end position="280"/>
    </location>
</feature>
<dbReference type="InterPro" id="IPR051676">
    <property type="entry name" value="UPF0053_domain"/>
</dbReference>